<dbReference type="SUPFAM" id="SSF55718">
    <property type="entry name" value="SCP-like"/>
    <property type="match status" value="1"/>
</dbReference>
<dbReference type="Proteomes" id="UP000183994">
    <property type="component" value="Unassembled WGS sequence"/>
</dbReference>
<protein>
    <submittedName>
        <fullName evidence="2">SCP-2 sterol transfer family protein</fullName>
    </submittedName>
</protein>
<dbReference type="InterPro" id="IPR003033">
    <property type="entry name" value="SCP2_sterol-bd_dom"/>
</dbReference>
<dbReference type="Gene3D" id="3.30.1050.10">
    <property type="entry name" value="SCP2 sterol-binding domain"/>
    <property type="match status" value="1"/>
</dbReference>
<reference evidence="3" key="1">
    <citation type="submission" date="2016-11" db="EMBL/GenBank/DDBJ databases">
        <authorList>
            <person name="Varghese N."/>
            <person name="Submissions S."/>
        </authorList>
    </citation>
    <scope>NUCLEOTIDE SEQUENCE [LARGE SCALE GENOMIC DNA]</scope>
    <source>
        <strain evidence="3">DSM 16219</strain>
    </source>
</reference>
<dbReference type="STRING" id="1121393.SAMN02745216_03286"/>
<dbReference type="RefSeq" id="WP_073477345.1">
    <property type="nucleotide sequence ID" value="NZ_FQZU01000022.1"/>
</dbReference>
<gene>
    <name evidence="2" type="ORF">SAMN02745216_03286</name>
</gene>
<dbReference type="EMBL" id="FQZU01000022">
    <property type="protein sequence ID" value="SHK33013.1"/>
    <property type="molecule type" value="Genomic_DNA"/>
</dbReference>
<name>A0A1M6RKM7_9BACT</name>
<evidence type="ECO:0000313" key="3">
    <source>
        <dbReference type="Proteomes" id="UP000183994"/>
    </source>
</evidence>
<dbReference type="OrthoDB" id="9809312at2"/>
<keyword evidence="3" id="KW-1185">Reference proteome</keyword>
<evidence type="ECO:0000313" key="2">
    <source>
        <dbReference type="EMBL" id="SHK33013.1"/>
    </source>
</evidence>
<accession>A0A1M6RKM7</accession>
<feature type="domain" description="SCP2" evidence="1">
    <location>
        <begin position="102"/>
        <end position="185"/>
    </location>
</feature>
<evidence type="ECO:0000259" key="1">
    <source>
        <dbReference type="Pfam" id="PF02036"/>
    </source>
</evidence>
<dbReference type="AlphaFoldDB" id="A0A1M6RKM7"/>
<dbReference type="InterPro" id="IPR036527">
    <property type="entry name" value="SCP2_sterol-bd_dom_sf"/>
</dbReference>
<sequence length="186" mass="20497">MNIPNNISIKELLTEYSPKMAQEMLADSGKAAELDGTLFKLVVDVDGDKYSYQVTNGKEFDVQEADLDSAQARVMISKEDLEKMIATNNLDMLLGIQNDLSRAKYEALSRVKGCMVAELENDDGSKFTIRAVLNETEAPTATFKMKTTDSAALVRKETSPVTLFMGGQMKIEGDMAFAMSTQPLFT</sequence>
<organism evidence="2 3">
    <name type="scientific">Desulfatibacillum alkenivorans DSM 16219</name>
    <dbReference type="NCBI Taxonomy" id="1121393"/>
    <lineage>
        <taxon>Bacteria</taxon>
        <taxon>Pseudomonadati</taxon>
        <taxon>Thermodesulfobacteriota</taxon>
        <taxon>Desulfobacteria</taxon>
        <taxon>Desulfobacterales</taxon>
        <taxon>Desulfatibacillaceae</taxon>
        <taxon>Desulfatibacillum</taxon>
    </lineage>
</organism>
<dbReference type="Pfam" id="PF02036">
    <property type="entry name" value="SCP2"/>
    <property type="match status" value="1"/>
</dbReference>
<proteinExistence type="predicted"/>